<accession>A0ABX5X7J3</accession>
<dbReference type="PANTHER" id="PTHR31435:SF9">
    <property type="entry name" value="PROTEIN NATD1"/>
    <property type="match status" value="1"/>
</dbReference>
<dbReference type="InterPro" id="IPR045057">
    <property type="entry name" value="Gcn5-rel_NAT"/>
</dbReference>
<dbReference type="InterPro" id="IPR031165">
    <property type="entry name" value="GNAT_YJDJ"/>
</dbReference>
<dbReference type="InterPro" id="IPR016181">
    <property type="entry name" value="Acyl_CoA_acyltransferase"/>
</dbReference>
<evidence type="ECO:0000259" key="1">
    <source>
        <dbReference type="PROSITE" id="PS51729"/>
    </source>
</evidence>
<sequence length="67" mass="7667">MSSIQTQSKPYLFITINDDQVDFTSTFVPDNLRGQGFAEKLVRYGLSWAKAANLEVKASCWYVQKFL</sequence>
<reference evidence="2 3" key="1">
    <citation type="submission" date="2019-07" db="EMBL/GenBank/DDBJ databases">
        <title>Shewanella sp. YLB-06 whole genomic sequence.</title>
        <authorList>
            <person name="Yu L."/>
        </authorList>
    </citation>
    <scope>NUCLEOTIDE SEQUENCE [LARGE SCALE GENOMIC DNA]</scope>
    <source>
        <strain evidence="2 3">YLB-06</strain>
    </source>
</reference>
<proteinExistence type="predicted"/>
<name>A0ABX5X7J3_9GAMM</name>
<dbReference type="SUPFAM" id="SSF55729">
    <property type="entry name" value="Acyl-CoA N-acyltransferases (Nat)"/>
    <property type="match status" value="1"/>
</dbReference>
<keyword evidence="3" id="KW-1185">Reference proteome</keyword>
<protein>
    <submittedName>
        <fullName evidence="2">N-acetyltransferase</fullName>
    </submittedName>
</protein>
<dbReference type="Proteomes" id="UP000315947">
    <property type="component" value="Chromosome"/>
</dbReference>
<dbReference type="EMBL" id="CP041614">
    <property type="protein sequence ID" value="QDO86392.1"/>
    <property type="molecule type" value="Genomic_DNA"/>
</dbReference>
<dbReference type="Gene3D" id="3.40.630.30">
    <property type="match status" value="1"/>
</dbReference>
<feature type="domain" description="N-acetyltransferase" evidence="1">
    <location>
        <begin position="1"/>
        <end position="67"/>
    </location>
</feature>
<dbReference type="PANTHER" id="PTHR31435">
    <property type="entry name" value="PROTEIN NATD1"/>
    <property type="match status" value="1"/>
</dbReference>
<gene>
    <name evidence="2" type="ORF">FM037_27870</name>
</gene>
<dbReference type="PROSITE" id="PS51729">
    <property type="entry name" value="GNAT_YJDJ"/>
    <property type="match status" value="1"/>
</dbReference>
<evidence type="ECO:0000313" key="3">
    <source>
        <dbReference type="Proteomes" id="UP000315947"/>
    </source>
</evidence>
<evidence type="ECO:0000313" key="2">
    <source>
        <dbReference type="EMBL" id="QDO86392.1"/>
    </source>
</evidence>
<organism evidence="2 3">
    <name type="scientific">Shewanella psychropiezotolerans</name>
    <dbReference type="NCBI Taxonomy" id="2593655"/>
    <lineage>
        <taxon>Bacteria</taxon>
        <taxon>Pseudomonadati</taxon>
        <taxon>Pseudomonadota</taxon>
        <taxon>Gammaproteobacteria</taxon>
        <taxon>Alteromonadales</taxon>
        <taxon>Shewanellaceae</taxon>
        <taxon>Shewanella</taxon>
    </lineage>
</organism>
<dbReference type="Pfam" id="PF14542">
    <property type="entry name" value="Acetyltransf_CG"/>
    <property type="match status" value="1"/>
</dbReference>